<evidence type="ECO:0000256" key="1">
    <source>
        <dbReference type="SAM" id="MobiDB-lite"/>
    </source>
</evidence>
<sequence length="384" mass="42895">MTFPQQPQYPQQPQGRPQGPAPQYQPNGPQSQYPMQPMPQYPQPPIANRNPFFEWLQRAKRDFSRIGASLCLMVIIWYAGVFLLKGVVGAVAGGVGAGGDMPNWMTFLISDVPLYLIAMPVAVVLMGKSTVIETRKFNMKPGMFVKLLLMCLPMMWVGSMVGSMLSLALSDGEATNRVADLAMQTNVWNVVFMVILGPIFEEWMFRKQLIDHTRKYGEKTAILLSGLAFGLFHMNLFQFFYAFLLGVMFGYIYMRTSKLRYSTAMHMIINFNGGVLAPWILTRVDLDQLDKVSQAAENGNVAAMEQWASQNAAGLAIMVVYFLLYGAVILAGFVLLIRNFRKAEFYIAPEELPRGTGARTVYGNVGMVTFIVLTVLLTAISLFL</sequence>
<keyword evidence="4" id="KW-0482">Metalloprotease</keyword>
<dbReference type="InterPro" id="IPR052710">
    <property type="entry name" value="CAAX_protease"/>
</dbReference>
<comment type="caution">
    <text evidence="4">The sequence shown here is derived from an EMBL/GenBank/DDBJ whole genome shotgun (WGS) entry which is preliminary data.</text>
</comment>
<dbReference type="GO" id="GO:0008237">
    <property type="term" value="F:metallopeptidase activity"/>
    <property type="evidence" value="ECO:0007669"/>
    <property type="project" value="UniProtKB-KW"/>
</dbReference>
<dbReference type="InterPro" id="IPR003675">
    <property type="entry name" value="Rce1/LyrA-like_dom"/>
</dbReference>
<feature type="transmembrane region" description="Helical" evidence="2">
    <location>
        <begin position="66"/>
        <end position="84"/>
    </location>
</feature>
<dbReference type="Pfam" id="PF02517">
    <property type="entry name" value="Rce1-like"/>
    <property type="match status" value="1"/>
</dbReference>
<gene>
    <name evidence="4" type="ORF">GA629_07315</name>
</gene>
<feature type="compositionally biased region" description="Low complexity" evidence="1">
    <location>
        <begin position="1"/>
        <end position="35"/>
    </location>
</feature>
<accession>A0A7J5N7E0</accession>
<dbReference type="PANTHER" id="PTHR36435:SF1">
    <property type="entry name" value="CAAX AMINO TERMINAL PROTEASE FAMILY PROTEIN"/>
    <property type="match status" value="1"/>
</dbReference>
<evidence type="ECO:0000313" key="5">
    <source>
        <dbReference type="Proteomes" id="UP000470200"/>
    </source>
</evidence>
<protein>
    <submittedName>
        <fullName evidence="4">CPBP family intramembrane metalloprotease</fullName>
    </submittedName>
</protein>
<feature type="transmembrane region" description="Helical" evidence="2">
    <location>
        <begin position="361"/>
        <end position="383"/>
    </location>
</feature>
<keyword evidence="2" id="KW-0812">Transmembrane</keyword>
<feature type="transmembrane region" description="Helical" evidence="2">
    <location>
        <begin position="313"/>
        <end position="340"/>
    </location>
</feature>
<dbReference type="GO" id="GO:0004175">
    <property type="term" value="F:endopeptidase activity"/>
    <property type="evidence" value="ECO:0007669"/>
    <property type="project" value="UniProtKB-ARBA"/>
</dbReference>
<keyword evidence="2" id="KW-1133">Transmembrane helix</keyword>
<feature type="region of interest" description="Disordered" evidence="1">
    <location>
        <begin position="1"/>
        <end position="40"/>
    </location>
</feature>
<dbReference type="GO" id="GO:0080120">
    <property type="term" value="P:CAAX-box protein maturation"/>
    <property type="evidence" value="ECO:0007669"/>
    <property type="project" value="UniProtKB-ARBA"/>
</dbReference>
<name>A0A7J5N7E0_BIFAD</name>
<feature type="domain" description="CAAX prenyl protease 2/Lysostaphin resistance protein A-like" evidence="3">
    <location>
        <begin position="185"/>
        <end position="271"/>
    </location>
</feature>
<dbReference type="AlphaFoldDB" id="A0A7J5N7E0"/>
<dbReference type="GO" id="GO:0006508">
    <property type="term" value="P:proteolysis"/>
    <property type="evidence" value="ECO:0007669"/>
    <property type="project" value="UniProtKB-KW"/>
</dbReference>
<keyword evidence="4" id="KW-0645">Protease</keyword>
<dbReference type="PANTHER" id="PTHR36435">
    <property type="entry name" value="SLR1288 PROTEIN"/>
    <property type="match status" value="1"/>
</dbReference>
<keyword evidence="2" id="KW-0472">Membrane</keyword>
<feature type="transmembrane region" description="Helical" evidence="2">
    <location>
        <begin position="147"/>
        <end position="169"/>
    </location>
</feature>
<feature type="transmembrane region" description="Helical" evidence="2">
    <location>
        <begin position="221"/>
        <end position="254"/>
    </location>
</feature>
<reference evidence="4 5" key="1">
    <citation type="journal article" date="2019" name="Nat. Med.">
        <title>A library of human gut bacterial isolates paired with longitudinal multiomics data enables mechanistic microbiome research.</title>
        <authorList>
            <person name="Poyet M."/>
            <person name="Groussin M."/>
            <person name="Gibbons S.M."/>
            <person name="Avila-Pacheco J."/>
            <person name="Jiang X."/>
            <person name="Kearney S.M."/>
            <person name="Perrotta A.R."/>
            <person name="Berdy B."/>
            <person name="Zhao S."/>
            <person name="Lieberman T.D."/>
            <person name="Swanson P.K."/>
            <person name="Smith M."/>
            <person name="Roesemann S."/>
            <person name="Alexander J.E."/>
            <person name="Rich S.A."/>
            <person name="Livny J."/>
            <person name="Vlamakis H."/>
            <person name="Clish C."/>
            <person name="Bullock K."/>
            <person name="Deik A."/>
            <person name="Scott J."/>
            <person name="Pierce K.A."/>
            <person name="Xavier R.J."/>
            <person name="Alm E.J."/>
        </authorList>
    </citation>
    <scope>NUCLEOTIDE SEQUENCE [LARGE SCALE GENOMIC DNA]</scope>
    <source>
        <strain evidence="4 5">BIOML-A105</strain>
    </source>
</reference>
<keyword evidence="4" id="KW-0378">Hydrolase</keyword>
<proteinExistence type="predicted"/>
<feature type="transmembrane region" description="Helical" evidence="2">
    <location>
        <begin position="104"/>
        <end position="126"/>
    </location>
</feature>
<evidence type="ECO:0000256" key="2">
    <source>
        <dbReference type="SAM" id="Phobius"/>
    </source>
</evidence>
<dbReference type="EMBL" id="WDIP01000008">
    <property type="protein sequence ID" value="KAB5884074.1"/>
    <property type="molecule type" value="Genomic_DNA"/>
</dbReference>
<evidence type="ECO:0000259" key="3">
    <source>
        <dbReference type="Pfam" id="PF02517"/>
    </source>
</evidence>
<organism evidence="4 5">
    <name type="scientific">Bifidobacterium adolescentis</name>
    <dbReference type="NCBI Taxonomy" id="1680"/>
    <lineage>
        <taxon>Bacteria</taxon>
        <taxon>Bacillati</taxon>
        <taxon>Actinomycetota</taxon>
        <taxon>Actinomycetes</taxon>
        <taxon>Bifidobacteriales</taxon>
        <taxon>Bifidobacteriaceae</taxon>
        <taxon>Bifidobacterium</taxon>
    </lineage>
</organism>
<dbReference type="Proteomes" id="UP000470200">
    <property type="component" value="Unassembled WGS sequence"/>
</dbReference>
<evidence type="ECO:0000313" key="4">
    <source>
        <dbReference type="EMBL" id="KAB5884074.1"/>
    </source>
</evidence>